<evidence type="ECO:0000256" key="5">
    <source>
        <dbReference type="HAMAP-Rule" id="MF_01609"/>
    </source>
</evidence>
<accession>A0A2M9CI66</accession>
<keyword evidence="2 5" id="KW-0547">Nucleotide-binding</keyword>
<dbReference type="GO" id="GO:0004357">
    <property type="term" value="F:glutamate-cysteine ligase activity"/>
    <property type="evidence" value="ECO:0007669"/>
    <property type="project" value="UniProtKB-EC"/>
</dbReference>
<dbReference type="RefSeq" id="WP_157802239.1">
    <property type="nucleotide sequence ID" value="NZ_PGFF01000001.1"/>
</dbReference>
<comment type="catalytic activity">
    <reaction evidence="4 5">
        <text>L-cysteine + L-glutamate + ATP = gamma-L-glutamyl-L-cysteine + ADP + phosphate + H(+)</text>
        <dbReference type="Rhea" id="RHEA:13285"/>
        <dbReference type="ChEBI" id="CHEBI:15378"/>
        <dbReference type="ChEBI" id="CHEBI:29985"/>
        <dbReference type="ChEBI" id="CHEBI:30616"/>
        <dbReference type="ChEBI" id="CHEBI:35235"/>
        <dbReference type="ChEBI" id="CHEBI:43474"/>
        <dbReference type="ChEBI" id="CHEBI:58173"/>
        <dbReference type="ChEBI" id="CHEBI:456216"/>
        <dbReference type="EC" id="6.3.2.2"/>
    </reaction>
</comment>
<dbReference type="AlphaFoldDB" id="A0A2M9CI66"/>
<comment type="function">
    <text evidence="5">ATP-dependent carboxylate-amine ligase which exhibits weak glutamate--cysteine ligase activity.</text>
</comment>
<evidence type="ECO:0000313" key="7">
    <source>
        <dbReference type="Proteomes" id="UP000228758"/>
    </source>
</evidence>
<dbReference type="InterPro" id="IPR014746">
    <property type="entry name" value="Gln_synth/guanido_kin_cat_dom"/>
</dbReference>
<proteinExistence type="inferred from homology"/>
<dbReference type="Proteomes" id="UP000228758">
    <property type="component" value="Unassembled WGS sequence"/>
</dbReference>
<dbReference type="Gene3D" id="3.30.590.20">
    <property type="match status" value="1"/>
</dbReference>
<evidence type="ECO:0000256" key="3">
    <source>
        <dbReference type="ARBA" id="ARBA00022840"/>
    </source>
</evidence>
<dbReference type="NCBIfam" id="TIGR02050">
    <property type="entry name" value="gshA_cyan_rel"/>
    <property type="match status" value="1"/>
</dbReference>
<reference evidence="6 7" key="1">
    <citation type="submission" date="2017-11" db="EMBL/GenBank/DDBJ databases">
        <title>Genomic Encyclopedia of Archaeal and Bacterial Type Strains, Phase II (KMG-II): From Individual Species to Whole Genera.</title>
        <authorList>
            <person name="Goeker M."/>
        </authorList>
    </citation>
    <scope>NUCLEOTIDE SEQUENCE [LARGE SCALE GENOMIC DNA]</scope>
    <source>
        <strain evidence="6 7">DSM 27393</strain>
    </source>
</reference>
<comment type="caution">
    <text evidence="6">The sequence shown here is derived from an EMBL/GenBank/DDBJ whole genome shotgun (WGS) entry which is preliminary data.</text>
</comment>
<dbReference type="GO" id="GO:0042398">
    <property type="term" value="P:modified amino acid biosynthetic process"/>
    <property type="evidence" value="ECO:0007669"/>
    <property type="project" value="InterPro"/>
</dbReference>
<dbReference type="InterPro" id="IPR050141">
    <property type="entry name" value="GCL_type2/YbdK_subfam"/>
</dbReference>
<dbReference type="GO" id="GO:0005524">
    <property type="term" value="F:ATP binding"/>
    <property type="evidence" value="ECO:0007669"/>
    <property type="project" value="UniProtKB-KW"/>
</dbReference>
<keyword evidence="7" id="KW-1185">Reference proteome</keyword>
<dbReference type="InterPro" id="IPR011793">
    <property type="entry name" value="YbdK"/>
</dbReference>
<dbReference type="InterPro" id="IPR006336">
    <property type="entry name" value="GCS2"/>
</dbReference>
<evidence type="ECO:0000313" key="6">
    <source>
        <dbReference type="EMBL" id="PJJ71604.1"/>
    </source>
</evidence>
<dbReference type="EMBL" id="PGFF01000001">
    <property type="protein sequence ID" value="PJJ71604.1"/>
    <property type="molecule type" value="Genomic_DNA"/>
</dbReference>
<name>A0A2M9CI66_9MICO</name>
<dbReference type="EC" id="6.3.2.2" evidence="5"/>
<gene>
    <name evidence="6" type="ORF">CLV46_1153</name>
</gene>
<sequence>MRTFGVEEELLLVDQVSGEPLAVARQALGHHAEALPEPGPQLEAELQQEMLEAITSPHSTLDGLAAEIVAARALADREARAAGARAVALASSPLPVRPHVTPKARYHEMMERFGLVARRSLVCGFHVHVSVTSPEEGVAVIDRMRSWLPSVLALSTNSPFFDSEDTGYSSYRTIAWSQWPCSGPSDIFGTIENYIEHEQRTLRTGVPMDAGMLYFDVRLSRNHPTVEVRVADVCLDPADTAVIAGLVRALVETAAREGALGLPPNPVPASSIRLASWRAAHSGVRGELVHPVTGSARPAAEVITALLEHIRPALDDIGDGPAVVAGVQRILRRGTGADHQRRAFRRTGRLAEVVADAVLATHAAQPRSPEPV</sequence>
<dbReference type="PANTHER" id="PTHR36510:SF1">
    <property type="entry name" value="GLUTAMATE--CYSTEINE LIGASE 2-RELATED"/>
    <property type="match status" value="1"/>
</dbReference>
<dbReference type="PANTHER" id="PTHR36510">
    <property type="entry name" value="GLUTAMATE--CYSTEINE LIGASE 2-RELATED"/>
    <property type="match status" value="1"/>
</dbReference>
<dbReference type="Pfam" id="PF04107">
    <property type="entry name" value="GCS2"/>
    <property type="match status" value="1"/>
</dbReference>
<dbReference type="SUPFAM" id="SSF55931">
    <property type="entry name" value="Glutamine synthetase/guanido kinase"/>
    <property type="match status" value="1"/>
</dbReference>
<evidence type="ECO:0000256" key="2">
    <source>
        <dbReference type="ARBA" id="ARBA00022741"/>
    </source>
</evidence>
<dbReference type="NCBIfam" id="NF010041">
    <property type="entry name" value="PRK13517.1-1"/>
    <property type="match status" value="1"/>
</dbReference>
<keyword evidence="1 5" id="KW-0436">Ligase</keyword>
<keyword evidence="3 5" id="KW-0067">ATP-binding</keyword>
<organism evidence="6 7">
    <name type="scientific">Diaminobutyricimonas aerilata</name>
    <dbReference type="NCBI Taxonomy" id="1162967"/>
    <lineage>
        <taxon>Bacteria</taxon>
        <taxon>Bacillati</taxon>
        <taxon>Actinomycetota</taxon>
        <taxon>Actinomycetes</taxon>
        <taxon>Micrococcales</taxon>
        <taxon>Microbacteriaceae</taxon>
        <taxon>Diaminobutyricimonas</taxon>
    </lineage>
</organism>
<evidence type="ECO:0000256" key="1">
    <source>
        <dbReference type="ARBA" id="ARBA00022598"/>
    </source>
</evidence>
<comment type="similarity">
    <text evidence="5">Belongs to the glutamate--cysteine ligase type 2 family. YbdK subfamily.</text>
</comment>
<dbReference type="HAMAP" id="MF_01609">
    <property type="entry name" value="Glu_cys_ligase_2"/>
    <property type="match status" value="1"/>
</dbReference>
<dbReference type="OrthoDB" id="9769628at2"/>
<protein>
    <recommendedName>
        <fullName evidence="5">Putative glutamate--cysteine ligase 2</fullName>
        <ecNumber evidence="5">6.3.2.2</ecNumber>
    </recommendedName>
    <alternativeName>
        <fullName evidence="5">Gamma-glutamylcysteine synthetase 2</fullName>
        <shortName evidence="5">GCS 2</shortName>
        <shortName evidence="5">Gamma-GCS 2</shortName>
    </alternativeName>
</protein>
<evidence type="ECO:0000256" key="4">
    <source>
        <dbReference type="ARBA" id="ARBA00048819"/>
    </source>
</evidence>